<name>A0ABY2WLF8_9FLAO</name>
<dbReference type="Pfam" id="PF08885">
    <property type="entry name" value="GSCFA"/>
    <property type="match status" value="1"/>
</dbReference>
<organism evidence="2 3">
    <name type="scientific">Flagellimonas algicola</name>
    <dbReference type="NCBI Taxonomy" id="2583815"/>
    <lineage>
        <taxon>Bacteria</taxon>
        <taxon>Pseudomonadati</taxon>
        <taxon>Bacteroidota</taxon>
        <taxon>Flavobacteriia</taxon>
        <taxon>Flavobacteriales</taxon>
        <taxon>Flavobacteriaceae</taxon>
        <taxon>Flagellimonas</taxon>
    </lineage>
</organism>
<comment type="caution">
    <text evidence="2">The sequence shown here is derived from an EMBL/GenBank/DDBJ whole genome shotgun (WGS) entry which is preliminary data.</text>
</comment>
<feature type="domain" description="GSCFA" evidence="1">
    <location>
        <begin position="21"/>
        <end position="267"/>
    </location>
</feature>
<dbReference type="EMBL" id="VCNI01000002">
    <property type="protein sequence ID" value="TMU55693.1"/>
    <property type="molecule type" value="Genomic_DNA"/>
</dbReference>
<accession>A0ABY2WLF8</accession>
<dbReference type="InterPro" id="IPR014982">
    <property type="entry name" value="GSCFA"/>
</dbReference>
<evidence type="ECO:0000313" key="2">
    <source>
        <dbReference type="EMBL" id="TMU55693.1"/>
    </source>
</evidence>
<sequence length="327" mass="38086">MKLQTQIPLEPIGNPIDYTSKILLLGSCFVENMGTKLEYFQFQTKLNPFGILFHPLAIENLVTRAVQEQPYQPQEVFEQDERWLCFDAHSDLAANSKDSLLENLNSTLQETQKWLRSASHIMITLGTAWVYRNHSTQKIVANCHKAPQKEFGKELLTIKEIESSLERTLECVSEVNKKATVVFTVSPVRHLKDGFVENQRSKAHLIAALHGLFSSRDVTLSQSKGKLRGHYFPSYEIMMDELRDYRFYAKDLIHPNELAVDYIWERFKSVWISEEIYPVMEEVEGIQKGLEHRPFNPESEGHQKFRTSLEAKITYLKERYPFMHFEP</sequence>
<dbReference type="RefSeq" id="WP_138838097.1">
    <property type="nucleotide sequence ID" value="NZ_VCNI01000002.1"/>
</dbReference>
<proteinExistence type="predicted"/>
<evidence type="ECO:0000259" key="1">
    <source>
        <dbReference type="Pfam" id="PF08885"/>
    </source>
</evidence>
<reference evidence="2 3" key="1">
    <citation type="submission" date="2019-05" db="EMBL/GenBank/DDBJ databases">
        <title>Flagellimonas sp. AsT0115, sp. nov., isolated from a marine red algae, Asparagopsis taxiformis.</title>
        <authorList>
            <person name="Kim J."/>
            <person name="Jeong S.E."/>
            <person name="Jeon C.O."/>
        </authorList>
    </citation>
    <scope>NUCLEOTIDE SEQUENCE [LARGE SCALE GENOMIC DNA]</scope>
    <source>
        <strain evidence="2 3">AsT0115</strain>
    </source>
</reference>
<gene>
    <name evidence="2" type="ORF">FGG15_16145</name>
</gene>
<evidence type="ECO:0000313" key="3">
    <source>
        <dbReference type="Proteomes" id="UP000751614"/>
    </source>
</evidence>
<keyword evidence="3" id="KW-1185">Reference proteome</keyword>
<protein>
    <submittedName>
        <fullName evidence="2">GSCFA domain-containing protein</fullName>
    </submittedName>
</protein>
<dbReference type="Proteomes" id="UP000751614">
    <property type="component" value="Unassembled WGS sequence"/>
</dbReference>